<dbReference type="InterPro" id="IPR051983">
    <property type="entry name" value="WSB_SOCS-box_domain"/>
</dbReference>
<dbReference type="PANTHER" id="PTHR15622:SF2">
    <property type="entry name" value="U4_U6 SMALL NUCLEAR RIBONUCLEOPROTEIN PRP4"/>
    <property type="match status" value="1"/>
</dbReference>
<dbReference type="PROSITE" id="PS50294">
    <property type="entry name" value="WD_REPEATS_REGION"/>
    <property type="match status" value="1"/>
</dbReference>
<dbReference type="InterPro" id="IPR020472">
    <property type="entry name" value="WD40_PAC1"/>
</dbReference>
<dbReference type="SMART" id="SM00320">
    <property type="entry name" value="WD40"/>
    <property type="match status" value="6"/>
</dbReference>
<keyword evidence="3" id="KW-0833">Ubl conjugation pathway</keyword>
<dbReference type="Gene3D" id="2.130.10.10">
    <property type="entry name" value="YVTN repeat-like/Quinoprotein amine dehydrogenase"/>
    <property type="match status" value="2"/>
</dbReference>
<dbReference type="EMBL" id="OC915043">
    <property type="protein sequence ID" value="CAD7638332.1"/>
    <property type="molecule type" value="Genomic_DNA"/>
</dbReference>
<organism evidence="6">
    <name type="scientific">Oppiella nova</name>
    <dbReference type="NCBI Taxonomy" id="334625"/>
    <lineage>
        <taxon>Eukaryota</taxon>
        <taxon>Metazoa</taxon>
        <taxon>Ecdysozoa</taxon>
        <taxon>Arthropoda</taxon>
        <taxon>Chelicerata</taxon>
        <taxon>Arachnida</taxon>
        <taxon>Acari</taxon>
        <taxon>Acariformes</taxon>
        <taxon>Sarcoptiformes</taxon>
        <taxon>Oribatida</taxon>
        <taxon>Brachypylina</taxon>
        <taxon>Oppioidea</taxon>
        <taxon>Oppiidae</taxon>
        <taxon>Oppiella</taxon>
    </lineage>
</organism>
<reference evidence="6" key="1">
    <citation type="submission" date="2020-11" db="EMBL/GenBank/DDBJ databases">
        <authorList>
            <person name="Tran Van P."/>
        </authorList>
    </citation>
    <scope>NUCLEOTIDE SEQUENCE</scope>
</reference>
<evidence type="ECO:0000256" key="2">
    <source>
        <dbReference type="ARBA" id="ARBA00022737"/>
    </source>
</evidence>
<gene>
    <name evidence="6" type="ORF">ONB1V03_LOCUS1345</name>
</gene>
<dbReference type="GO" id="GO:0000209">
    <property type="term" value="P:protein polyubiquitination"/>
    <property type="evidence" value="ECO:0007669"/>
    <property type="project" value="TreeGrafter"/>
</dbReference>
<dbReference type="AlphaFoldDB" id="A0A7R9LB66"/>
<evidence type="ECO:0000313" key="6">
    <source>
        <dbReference type="EMBL" id="CAD7638332.1"/>
    </source>
</evidence>
<dbReference type="InterPro" id="IPR036322">
    <property type="entry name" value="WD40_repeat_dom_sf"/>
</dbReference>
<dbReference type="PROSITE" id="PS50082">
    <property type="entry name" value="WD_REPEATS_2"/>
    <property type="match status" value="2"/>
</dbReference>
<dbReference type="InterPro" id="IPR015943">
    <property type="entry name" value="WD40/YVTN_repeat-like_dom_sf"/>
</dbReference>
<feature type="repeat" description="WD" evidence="4">
    <location>
        <begin position="189"/>
        <end position="230"/>
    </location>
</feature>
<evidence type="ECO:0000256" key="1">
    <source>
        <dbReference type="ARBA" id="ARBA00022574"/>
    </source>
</evidence>
<dbReference type="Pfam" id="PF00400">
    <property type="entry name" value="WD40"/>
    <property type="match status" value="3"/>
</dbReference>
<dbReference type="InterPro" id="IPR001680">
    <property type="entry name" value="WD40_rpt"/>
</dbReference>
<protein>
    <recommendedName>
        <fullName evidence="5">SOCS box domain-containing protein</fullName>
    </recommendedName>
</protein>
<proteinExistence type="predicted"/>
<dbReference type="EMBL" id="CAJPVJ010000218">
    <property type="protein sequence ID" value="CAG2161743.1"/>
    <property type="molecule type" value="Genomic_DNA"/>
</dbReference>
<feature type="repeat" description="WD" evidence="4">
    <location>
        <begin position="123"/>
        <end position="137"/>
    </location>
</feature>
<dbReference type="PANTHER" id="PTHR15622">
    <property type="entry name" value="WD40 REPEAT PROTEIN"/>
    <property type="match status" value="1"/>
</dbReference>
<dbReference type="InterPro" id="IPR001496">
    <property type="entry name" value="SOCS_box"/>
</dbReference>
<sequence>MKYNLKQLCLQTWKCAFSHDDQLFAYSSGNSTVILVKWHQLIRNGKSDETNKRDYLEIECNHLVRSVSLSLMANLHKSTAFWHRTAHYKQYFLITGHSSGRIRIWDIQSDCVSHIECSIHGILASSSFDGTLKLWDLIDDGNLLKSIKSDGKSLLGCRWAPDFQSLITFGLSKTANVYKADTFSVSQQLSAHQHNVSAADFSPDSRLIVTVSWDTTAILWNAFNGDILQIFHQLKPRPTLVWAGGENGHFIRSVSFSPDGTHFATVADDGIWDLLECEEPAAVGTVSHGLCCTYSKSGQVLAVGTRLGSVNVFETHSSVKSLLFLCRIAIGRQLQSKSMDANTDAIPQRLINYLRYKELT</sequence>
<evidence type="ECO:0000256" key="3">
    <source>
        <dbReference type="ARBA" id="ARBA00022786"/>
    </source>
</evidence>
<evidence type="ECO:0000256" key="4">
    <source>
        <dbReference type="PROSITE-ProRule" id="PRU00221"/>
    </source>
</evidence>
<keyword evidence="1 4" id="KW-0853">WD repeat</keyword>
<keyword evidence="7" id="KW-1185">Reference proteome</keyword>
<dbReference type="Proteomes" id="UP000728032">
    <property type="component" value="Unassembled WGS sequence"/>
</dbReference>
<keyword evidence="2" id="KW-0677">Repeat</keyword>
<feature type="domain" description="SOCS box" evidence="5">
    <location>
        <begin position="313"/>
        <end position="360"/>
    </location>
</feature>
<dbReference type="SUPFAM" id="SSF50978">
    <property type="entry name" value="WD40 repeat-like"/>
    <property type="match status" value="1"/>
</dbReference>
<name>A0A7R9LB66_9ACAR</name>
<dbReference type="PROSITE" id="PS50225">
    <property type="entry name" value="SOCS"/>
    <property type="match status" value="1"/>
</dbReference>
<dbReference type="PRINTS" id="PR00320">
    <property type="entry name" value="GPROTEINBRPT"/>
</dbReference>
<accession>A0A7R9LB66</accession>
<evidence type="ECO:0000259" key="5">
    <source>
        <dbReference type="PROSITE" id="PS50225"/>
    </source>
</evidence>
<evidence type="ECO:0000313" key="7">
    <source>
        <dbReference type="Proteomes" id="UP000728032"/>
    </source>
</evidence>
<dbReference type="OrthoDB" id="17410at2759"/>